<evidence type="ECO:0000313" key="2">
    <source>
        <dbReference type="Proteomes" id="UP000019275"/>
    </source>
</evidence>
<dbReference type="Proteomes" id="UP000019275">
    <property type="component" value="Unassembled WGS sequence"/>
</dbReference>
<organism evidence="1 2">
    <name type="scientific">Cellulophaga geojensis KL-A</name>
    <dbReference type="NCBI Taxonomy" id="1328323"/>
    <lineage>
        <taxon>Bacteria</taxon>
        <taxon>Pseudomonadati</taxon>
        <taxon>Bacteroidota</taxon>
        <taxon>Flavobacteriia</taxon>
        <taxon>Flavobacteriales</taxon>
        <taxon>Flavobacteriaceae</taxon>
        <taxon>Cellulophaga</taxon>
    </lineage>
</organism>
<sequence length="119" mass="13907">MDSEQLAKNFKKEFVVDLVKSFSKNLNTSTQSSKDFKWNKSTEFYQSLNEEQKDNLKSILHFLVVDTLAGVFSYLDDSGRFENQDYSLELIYNKENIGNYLLDEFLSEIELNGFEDSDM</sequence>
<comment type="caution">
    <text evidence="1">The sequence shown here is derived from an EMBL/GenBank/DDBJ whole genome shotgun (WGS) entry which is preliminary data.</text>
</comment>
<protein>
    <submittedName>
        <fullName evidence="1">Uncharacterized protein</fullName>
    </submittedName>
</protein>
<proteinExistence type="predicted"/>
<gene>
    <name evidence="1" type="ORF">KLA_15655</name>
</gene>
<name>A0ABN0RK45_9FLAO</name>
<dbReference type="RefSeq" id="WP_034646866.1">
    <property type="nucleotide sequence ID" value="NZ_ARZX01000027.1"/>
</dbReference>
<accession>A0ABN0RK45</accession>
<keyword evidence="2" id="KW-1185">Reference proteome</keyword>
<reference evidence="1 2" key="1">
    <citation type="journal article" date="2014" name="Genome Announc.">
        <title>Draft Genome Sequence of the Carrageenan-Degrading Bacterium Cellulophaga sp. Strain KL-A, Isolated from Decaying Marine Algae.</title>
        <authorList>
            <person name="Shan D."/>
            <person name="Ying J."/>
            <person name="Li X."/>
            <person name="Gao Z."/>
            <person name="Wei G."/>
            <person name="Shao Z."/>
        </authorList>
    </citation>
    <scope>NUCLEOTIDE SEQUENCE [LARGE SCALE GENOMIC DNA]</scope>
    <source>
        <strain evidence="1 2">KL-A</strain>
    </source>
</reference>
<evidence type="ECO:0000313" key="1">
    <source>
        <dbReference type="EMBL" id="EWH11446.1"/>
    </source>
</evidence>
<dbReference type="EMBL" id="ARZX01000027">
    <property type="protein sequence ID" value="EWH11446.1"/>
    <property type="molecule type" value="Genomic_DNA"/>
</dbReference>